<organism evidence="2 3">
    <name type="scientific">Acinetobacter phage Acj9</name>
    <dbReference type="NCBI Taxonomy" id="760939"/>
    <lineage>
        <taxon>Viruses</taxon>
        <taxon>Duplodnaviria</taxon>
        <taxon>Heunggongvirae</taxon>
        <taxon>Uroviricota</taxon>
        <taxon>Caudoviricetes</taxon>
        <taxon>Pantevenvirales</taxon>
        <taxon>Straboviridae</taxon>
        <taxon>Twarogvirinae</taxon>
        <taxon>Acajnonavirus</taxon>
        <taxon>Acajnonavirus acj9</taxon>
    </lineage>
</organism>
<feature type="transmembrane region" description="Helical" evidence="1">
    <location>
        <begin position="83"/>
        <end position="100"/>
    </location>
</feature>
<sequence>MVMKKYFNEFRNLIGAILAWIIFSLACMEINLSIAEMTAFLAIFGILTYSWTTSAKRVYRPLVFGLCTVLSIVAAVVTLSEPAGAAILAMAFQITVLFIMEEAEEI</sequence>
<evidence type="ECO:0000256" key="1">
    <source>
        <dbReference type="SAM" id="Phobius"/>
    </source>
</evidence>
<reference evidence="2 3" key="1">
    <citation type="journal article" date="2010" name="Virol. J.">
        <title>Genomes of the T4-related bacteriophages as windows on microbial genome evolution.</title>
        <authorList>
            <person name="Petrov V.M."/>
            <person name="Ratnayaka S."/>
            <person name="Nolan J.M."/>
            <person name="Miller E.S."/>
            <person name="Karam J.D."/>
        </authorList>
    </citation>
    <scope>NUCLEOTIDE SEQUENCE [LARGE SCALE GENOMIC DNA]</scope>
</reference>
<feature type="transmembrane region" description="Helical" evidence="1">
    <location>
        <begin position="12"/>
        <end position="28"/>
    </location>
</feature>
<dbReference type="KEGG" id="vg:9926494"/>
<evidence type="ECO:0000313" key="3">
    <source>
        <dbReference type="Proteomes" id="UP000008731"/>
    </source>
</evidence>
<dbReference type="GeneID" id="9926494"/>
<keyword evidence="3" id="KW-1185">Reference proteome</keyword>
<gene>
    <name evidence="2" type="ORF">Acj9p060</name>
</gene>
<dbReference type="Proteomes" id="UP000008731">
    <property type="component" value="Segment"/>
</dbReference>
<accession>E5EPJ4</accession>
<dbReference type="EMBL" id="HM004124">
    <property type="protein sequence ID" value="ADG59960.1"/>
    <property type="molecule type" value="Genomic_DNA"/>
</dbReference>
<dbReference type="RefSeq" id="YP_004010197.1">
    <property type="nucleotide sequence ID" value="NC_014663.1"/>
</dbReference>
<name>E5EPJ4_9CAUD</name>
<feature type="transmembrane region" description="Helical" evidence="1">
    <location>
        <begin position="58"/>
        <end position="77"/>
    </location>
</feature>
<proteinExistence type="predicted"/>
<evidence type="ECO:0000313" key="2">
    <source>
        <dbReference type="EMBL" id="ADG59960.1"/>
    </source>
</evidence>
<protein>
    <submittedName>
        <fullName evidence="2">Uncharacterized protein</fullName>
    </submittedName>
</protein>
<keyword evidence="1" id="KW-0812">Transmembrane</keyword>
<keyword evidence="1" id="KW-0472">Membrane</keyword>
<dbReference type="PROSITE" id="PS51257">
    <property type="entry name" value="PROKAR_LIPOPROTEIN"/>
    <property type="match status" value="1"/>
</dbReference>
<keyword evidence="1" id="KW-1133">Transmembrane helix</keyword>
<feature type="transmembrane region" description="Helical" evidence="1">
    <location>
        <begin position="34"/>
        <end position="51"/>
    </location>
</feature>